<dbReference type="Proteomes" id="UP000282613">
    <property type="component" value="Unassembled WGS sequence"/>
</dbReference>
<dbReference type="STRING" id="60517.A0A0R3WFS9"/>
<protein>
    <submittedName>
        <fullName evidence="3">NOT2_3_5 domain-containing protein</fullName>
    </submittedName>
</protein>
<evidence type="ECO:0000313" key="1">
    <source>
        <dbReference type="EMBL" id="VDK45125.1"/>
    </source>
</evidence>
<dbReference type="WBParaSite" id="TASK_0000972201-mRNA-1">
    <property type="protein sequence ID" value="TASK_0000972201-mRNA-1"/>
    <property type="gene ID" value="TASK_0000972201"/>
</dbReference>
<name>A0A0R3WFS9_TAEAS</name>
<sequence>MSIQRPKENKPLDNDRITGIPNDMINNQFGMLGLLKLTDIDPSFGVFAPGIDLSRHNLHNLPPPGKSKNDINAADIATSSEPTSSTTVATTTNTTTASIPASYNEFKPKSIAESTAKCKSESSEAGDSTHSIELLDNDRITGIPNDMINNQFGMLGLLKLTDIDPSFGVFAPGIDLSRH</sequence>
<gene>
    <name evidence="1" type="ORF">TASK_LOCUS9723</name>
</gene>
<proteinExistence type="predicted"/>
<dbReference type="EMBL" id="UYRS01019400">
    <property type="protein sequence ID" value="VDK45125.1"/>
    <property type="molecule type" value="Genomic_DNA"/>
</dbReference>
<accession>A0A0R3WFS9</accession>
<reference evidence="1 2" key="2">
    <citation type="submission" date="2018-11" db="EMBL/GenBank/DDBJ databases">
        <authorList>
            <consortium name="Pathogen Informatics"/>
        </authorList>
    </citation>
    <scope>NUCLEOTIDE SEQUENCE [LARGE SCALE GENOMIC DNA]</scope>
</reference>
<dbReference type="OrthoDB" id="25391at2759"/>
<evidence type="ECO:0000313" key="3">
    <source>
        <dbReference type="WBParaSite" id="TASK_0000972201-mRNA-1"/>
    </source>
</evidence>
<dbReference type="AlphaFoldDB" id="A0A0R3WFS9"/>
<keyword evidence="2" id="KW-1185">Reference proteome</keyword>
<reference evidence="3" key="1">
    <citation type="submission" date="2017-02" db="UniProtKB">
        <authorList>
            <consortium name="WormBaseParasite"/>
        </authorList>
    </citation>
    <scope>IDENTIFICATION</scope>
</reference>
<evidence type="ECO:0000313" key="2">
    <source>
        <dbReference type="Proteomes" id="UP000282613"/>
    </source>
</evidence>
<organism evidence="3">
    <name type="scientific">Taenia asiatica</name>
    <name type="common">Asian tapeworm</name>
    <dbReference type="NCBI Taxonomy" id="60517"/>
    <lineage>
        <taxon>Eukaryota</taxon>
        <taxon>Metazoa</taxon>
        <taxon>Spiralia</taxon>
        <taxon>Lophotrochozoa</taxon>
        <taxon>Platyhelminthes</taxon>
        <taxon>Cestoda</taxon>
        <taxon>Eucestoda</taxon>
        <taxon>Cyclophyllidea</taxon>
        <taxon>Taeniidae</taxon>
        <taxon>Taenia</taxon>
    </lineage>
</organism>